<gene>
    <name evidence="8" type="primary">flgM</name>
    <name evidence="8" type="ORF">HYG86_06665</name>
</gene>
<dbReference type="InterPro" id="IPR031316">
    <property type="entry name" value="FlgM_C"/>
</dbReference>
<evidence type="ECO:0000256" key="2">
    <source>
        <dbReference type="ARBA" id="ARBA00017823"/>
    </source>
</evidence>
<dbReference type="Pfam" id="PF04316">
    <property type="entry name" value="FlgM"/>
    <property type="match status" value="1"/>
</dbReference>
<evidence type="ECO:0000256" key="4">
    <source>
        <dbReference type="ARBA" id="ARBA00022795"/>
    </source>
</evidence>
<evidence type="ECO:0000259" key="7">
    <source>
        <dbReference type="Pfam" id="PF04316"/>
    </source>
</evidence>
<name>A0A7G9W716_ALKCA</name>
<dbReference type="AlphaFoldDB" id="A0A7G9W716"/>
<dbReference type="InterPro" id="IPR007412">
    <property type="entry name" value="FlgM"/>
</dbReference>
<keyword evidence="4" id="KW-1005">Bacterial flagellum biogenesis</keyword>
<proteinExistence type="inferred from homology"/>
<dbReference type="RefSeq" id="WP_213168201.1">
    <property type="nucleotide sequence ID" value="NZ_CP058559.1"/>
</dbReference>
<evidence type="ECO:0000313" key="9">
    <source>
        <dbReference type="Proteomes" id="UP000516160"/>
    </source>
</evidence>
<keyword evidence="6" id="KW-0804">Transcription</keyword>
<evidence type="ECO:0000256" key="3">
    <source>
        <dbReference type="ARBA" id="ARBA00022491"/>
    </source>
</evidence>
<evidence type="ECO:0000256" key="6">
    <source>
        <dbReference type="ARBA" id="ARBA00023163"/>
    </source>
</evidence>
<dbReference type="InterPro" id="IPR035890">
    <property type="entry name" value="Anti-sigma-28_factor_FlgM_sf"/>
</dbReference>
<sequence length="89" mass="9990">MKINNMNGIMQAYNLSPKDKNTKKMDSVAQQNDRFEISQKAKEIAVGSKAIAQAPEIREAKVSHIKEQITQGTYTIDPVLIAQKMLSRN</sequence>
<dbReference type="NCBIfam" id="TIGR03824">
    <property type="entry name" value="FlgM_jcvi"/>
    <property type="match status" value="1"/>
</dbReference>
<evidence type="ECO:0000313" key="8">
    <source>
        <dbReference type="EMBL" id="QNO14478.1"/>
    </source>
</evidence>
<feature type="domain" description="Anti-sigma-28 factor FlgM C-terminal" evidence="7">
    <location>
        <begin position="33"/>
        <end position="86"/>
    </location>
</feature>
<dbReference type="GO" id="GO:0044781">
    <property type="term" value="P:bacterial-type flagellum organization"/>
    <property type="evidence" value="ECO:0007669"/>
    <property type="project" value="UniProtKB-KW"/>
</dbReference>
<evidence type="ECO:0000256" key="5">
    <source>
        <dbReference type="ARBA" id="ARBA00023015"/>
    </source>
</evidence>
<keyword evidence="8" id="KW-0969">Cilium</keyword>
<dbReference type="SUPFAM" id="SSF101498">
    <property type="entry name" value="Anti-sigma factor FlgM"/>
    <property type="match status" value="1"/>
</dbReference>
<comment type="similarity">
    <text evidence="1">Belongs to the FlgM family.</text>
</comment>
<keyword evidence="8" id="KW-0966">Cell projection</keyword>
<keyword evidence="5" id="KW-0805">Transcription regulation</keyword>
<accession>A0A7G9W716</accession>
<dbReference type="KEGG" id="acae:HYG86_06665"/>
<protein>
    <recommendedName>
        <fullName evidence="2">Negative regulator of flagellin synthesis</fullName>
    </recommendedName>
</protein>
<keyword evidence="8" id="KW-0282">Flagellum</keyword>
<keyword evidence="3" id="KW-0678">Repressor</keyword>
<organism evidence="8 9">
    <name type="scientific">Alkalicella caledoniensis</name>
    <dbReference type="NCBI Taxonomy" id="2731377"/>
    <lineage>
        <taxon>Bacteria</taxon>
        <taxon>Bacillati</taxon>
        <taxon>Bacillota</taxon>
        <taxon>Clostridia</taxon>
        <taxon>Eubacteriales</taxon>
        <taxon>Proteinivoracaceae</taxon>
        <taxon>Alkalicella</taxon>
    </lineage>
</organism>
<reference evidence="8 9" key="1">
    <citation type="submission" date="2020-07" db="EMBL/GenBank/DDBJ databases">
        <title>Alkalicella. sp. LB2 genome.</title>
        <authorList>
            <person name="Postec A."/>
            <person name="Quemeneur M."/>
        </authorList>
    </citation>
    <scope>NUCLEOTIDE SEQUENCE [LARGE SCALE GENOMIC DNA]</scope>
    <source>
        <strain evidence="8 9">LB2</strain>
    </source>
</reference>
<keyword evidence="9" id="KW-1185">Reference proteome</keyword>
<dbReference type="GO" id="GO:0045892">
    <property type="term" value="P:negative regulation of DNA-templated transcription"/>
    <property type="evidence" value="ECO:0007669"/>
    <property type="project" value="InterPro"/>
</dbReference>
<dbReference type="Proteomes" id="UP000516160">
    <property type="component" value="Chromosome"/>
</dbReference>
<dbReference type="EMBL" id="CP058559">
    <property type="protein sequence ID" value="QNO14478.1"/>
    <property type="molecule type" value="Genomic_DNA"/>
</dbReference>
<evidence type="ECO:0000256" key="1">
    <source>
        <dbReference type="ARBA" id="ARBA00005322"/>
    </source>
</evidence>